<evidence type="ECO:0008006" key="3">
    <source>
        <dbReference type="Google" id="ProtNLM"/>
    </source>
</evidence>
<evidence type="ECO:0000313" key="2">
    <source>
        <dbReference type="EMBL" id="CAA9477443.1"/>
    </source>
</evidence>
<feature type="transmembrane region" description="Helical" evidence="1">
    <location>
        <begin position="106"/>
        <end position="127"/>
    </location>
</feature>
<proteinExistence type="predicted"/>
<feature type="transmembrane region" description="Helical" evidence="1">
    <location>
        <begin position="139"/>
        <end position="159"/>
    </location>
</feature>
<keyword evidence="1" id="KW-0472">Membrane</keyword>
<keyword evidence="1" id="KW-1133">Transmembrane helix</keyword>
<sequence length="177" mass="19704">MSGLDEHQRRREWIVASLFVFVISAITLRLSGWLGVARLRSWQTVGRASSSAMLLFTGSSHFSALKHDFVAMLPQPLPKDVRIIYLTGLTEIAGAIGMLIPRFRRAAGIGLVVQLAAMFPANVNAALKRIPLRGKPPTALWLRAPMQLLYIAVIWVTAINDVPEGERSKRVRNPLRR</sequence>
<dbReference type="AlphaFoldDB" id="A0A6J4RTR0"/>
<reference evidence="2" key="1">
    <citation type="submission" date="2020-02" db="EMBL/GenBank/DDBJ databases">
        <authorList>
            <person name="Meier V. D."/>
        </authorList>
    </citation>
    <scope>NUCLEOTIDE SEQUENCE</scope>
    <source>
        <strain evidence="2">AVDCRST_MAG38</strain>
    </source>
</reference>
<organism evidence="2">
    <name type="scientific">uncultured Solirubrobacteraceae bacterium</name>
    <dbReference type="NCBI Taxonomy" id="1162706"/>
    <lineage>
        <taxon>Bacteria</taxon>
        <taxon>Bacillati</taxon>
        <taxon>Actinomycetota</taxon>
        <taxon>Thermoleophilia</taxon>
        <taxon>Solirubrobacterales</taxon>
        <taxon>Solirubrobacteraceae</taxon>
        <taxon>environmental samples</taxon>
    </lineage>
</organism>
<evidence type="ECO:0000256" key="1">
    <source>
        <dbReference type="SAM" id="Phobius"/>
    </source>
</evidence>
<name>A0A6J4RTR0_9ACTN</name>
<dbReference type="EMBL" id="CADCVJ010000152">
    <property type="protein sequence ID" value="CAA9477443.1"/>
    <property type="molecule type" value="Genomic_DNA"/>
</dbReference>
<protein>
    <recommendedName>
        <fullName evidence="3">DoxX family protein</fullName>
    </recommendedName>
</protein>
<gene>
    <name evidence="2" type="ORF">AVDCRST_MAG38-1815</name>
</gene>
<dbReference type="PANTHER" id="PTHR36974">
    <property type="entry name" value="MEMBRANE PROTEIN-RELATED"/>
    <property type="match status" value="1"/>
</dbReference>
<feature type="transmembrane region" description="Helical" evidence="1">
    <location>
        <begin position="83"/>
        <end position="100"/>
    </location>
</feature>
<accession>A0A6J4RTR0</accession>
<keyword evidence="1" id="KW-0812">Transmembrane</keyword>
<dbReference type="PANTHER" id="PTHR36974:SF1">
    <property type="entry name" value="DOXX FAMILY MEMBRANE PROTEIN"/>
    <property type="match status" value="1"/>
</dbReference>
<feature type="transmembrane region" description="Helical" evidence="1">
    <location>
        <begin position="12"/>
        <end position="32"/>
    </location>
</feature>